<gene>
    <name evidence="1" type="ORF">THAOC_29247</name>
</gene>
<organism evidence="1 2">
    <name type="scientific">Thalassiosira oceanica</name>
    <name type="common">Marine diatom</name>
    <dbReference type="NCBI Taxonomy" id="159749"/>
    <lineage>
        <taxon>Eukaryota</taxon>
        <taxon>Sar</taxon>
        <taxon>Stramenopiles</taxon>
        <taxon>Ochrophyta</taxon>
        <taxon>Bacillariophyta</taxon>
        <taxon>Coscinodiscophyceae</taxon>
        <taxon>Thalassiosirophycidae</taxon>
        <taxon>Thalassiosirales</taxon>
        <taxon>Thalassiosiraceae</taxon>
        <taxon>Thalassiosira</taxon>
    </lineage>
</organism>
<dbReference type="AlphaFoldDB" id="K0RH00"/>
<evidence type="ECO:0000313" key="1">
    <source>
        <dbReference type="EMBL" id="EJK51569.1"/>
    </source>
</evidence>
<dbReference type="Gene3D" id="3.10.100.10">
    <property type="entry name" value="Mannose-Binding Protein A, subunit A"/>
    <property type="match status" value="1"/>
</dbReference>
<name>K0RH00_THAOC</name>
<dbReference type="InterPro" id="IPR016186">
    <property type="entry name" value="C-type_lectin-like/link_sf"/>
</dbReference>
<sequence length="562" mass="61519">TFKAWLSDRTASVSQRFDRDFDHAALVRTDGVRVANDWSDLTDGTLLGAIDRDEFGNTGGANSAWTNTDTGGNARGVDRDCNRWRTAASTGSSRIGTVSQTDSRWTQPELTQAESPLNVKHAVRCCRDDDGEEDIWYRSPAASCRVNALAETWTGELPPGAQLDAPHGYTGYPGRTCRKEDDNDDGYLVTSAQECALFCDRDADCDSFDLTEGNILVTGGNTCYLHTSCHHYSETDTANTATDWYFKHHDIIPAGYARQSNTNCQTGPRVLNNHIRTVQECANICSADDSCISFNYGRISNGNAATIGRCDLVTDTISTSPCDDFISSAFWNWYHKKEGFQDDETECLFMTHGDAEEHCEDSGGRLCTKEELEDGCASFMGCGFDSSLVWSSTETSPEVCETDPSQQATSYASCGNFVSAMEQLYAGRPDTFAAEENPLRLNADIHIQASSDFENVQFPTRFNWIIDQTNGIASLYPNSPYLYDFEESLSTSDADLFCDAALGPPTVLAQACDASMDFLLGSSVSIGMLTSTAKAVNGESPDFGFARPFIRGLLVNDNHVTH</sequence>
<keyword evidence="2" id="KW-1185">Reference proteome</keyword>
<comment type="caution">
    <text evidence="1">The sequence shown here is derived from an EMBL/GenBank/DDBJ whole genome shotgun (WGS) entry which is preliminary data.</text>
</comment>
<dbReference type="EMBL" id="AGNL01041420">
    <property type="protein sequence ID" value="EJK51569.1"/>
    <property type="molecule type" value="Genomic_DNA"/>
</dbReference>
<reference evidence="1 2" key="1">
    <citation type="journal article" date="2012" name="Genome Biol.">
        <title>Genome and low-iron response of an oceanic diatom adapted to chronic iron limitation.</title>
        <authorList>
            <person name="Lommer M."/>
            <person name="Specht M."/>
            <person name="Roy A.S."/>
            <person name="Kraemer L."/>
            <person name="Andreson R."/>
            <person name="Gutowska M.A."/>
            <person name="Wolf J."/>
            <person name="Bergner S.V."/>
            <person name="Schilhabel M.B."/>
            <person name="Klostermeier U.C."/>
            <person name="Beiko R.G."/>
            <person name="Rosenstiel P."/>
            <person name="Hippler M."/>
            <person name="Laroche J."/>
        </authorList>
    </citation>
    <scope>NUCLEOTIDE SEQUENCE [LARGE SCALE GENOMIC DNA]</scope>
    <source>
        <strain evidence="1 2">CCMP1005</strain>
    </source>
</reference>
<dbReference type="Proteomes" id="UP000266841">
    <property type="component" value="Unassembled WGS sequence"/>
</dbReference>
<protein>
    <recommendedName>
        <fullName evidence="3">Apple domain-containing protein</fullName>
    </recommendedName>
</protein>
<evidence type="ECO:0000313" key="2">
    <source>
        <dbReference type="Proteomes" id="UP000266841"/>
    </source>
</evidence>
<dbReference type="OrthoDB" id="10060752at2759"/>
<proteinExistence type="predicted"/>
<accession>K0RH00</accession>
<feature type="non-terminal residue" evidence="1">
    <location>
        <position position="1"/>
    </location>
</feature>
<evidence type="ECO:0008006" key="3">
    <source>
        <dbReference type="Google" id="ProtNLM"/>
    </source>
</evidence>